<dbReference type="Pfam" id="PF01936">
    <property type="entry name" value="NYN"/>
    <property type="match status" value="1"/>
</dbReference>
<evidence type="ECO:0000259" key="1">
    <source>
        <dbReference type="Pfam" id="PF01936"/>
    </source>
</evidence>
<feature type="domain" description="NYN" evidence="1">
    <location>
        <begin position="1"/>
        <end position="147"/>
    </location>
</feature>
<dbReference type="InterPro" id="IPR021139">
    <property type="entry name" value="NYN"/>
</dbReference>
<dbReference type="Gene3D" id="3.40.50.1010">
    <property type="entry name" value="5'-nuclease"/>
    <property type="match status" value="1"/>
</dbReference>
<name>A0A2H0DZ69_9BACT</name>
<comment type="caution">
    <text evidence="2">The sequence shown here is derived from an EMBL/GenBank/DDBJ whole genome shotgun (WGS) entry which is preliminary data.</text>
</comment>
<reference evidence="2 3" key="1">
    <citation type="submission" date="2017-09" db="EMBL/GenBank/DDBJ databases">
        <title>Depth-based differentiation of microbial function through sediment-hosted aquifers and enrichment of novel symbionts in the deep terrestrial subsurface.</title>
        <authorList>
            <person name="Probst A.J."/>
            <person name="Ladd B."/>
            <person name="Jarett J.K."/>
            <person name="Geller-Mcgrath D.E."/>
            <person name="Sieber C.M."/>
            <person name="Emerson J.B."/>
            <person name="Anantharaman K."/>
            <person name="Thomas B.C."/>
            <person name="Malmstrom R."/>
            <person name="Stieglmeier M."/>
            <person name="Klingl A."/>
            <person name="Woyke T."/>
            <person name="Ryan C.M."/>
            <person name="Banfield J.F."/>
        </authorList>
    </citation>
    <scope>NUCLEOTIDE SEQUENCE [LARGE SCALE GENOMIC DNA]</scope>
    <source>
        <strain evidence="2">CG22_combo_CG10-13_8_21_14_all_01_47_9</strain>
    </source>
</reference>
<evidence type="ECO:0000313" key="2">
    <source>
        <dbReference type="EMBL" id="PIP87484.1"/>
    </source>
</evidence>
<dbReference type="Proteomes" id="UP000229981">
    <property type="component" value="Unassembled WGS sequence"/>
</dbReference>
<organism evidence="2 3">
    <name type="scientific">Candidatus Beckwithbacteria bacterium CG22_combo_CG10-13_8_21_14_all_01_47_9</name>
    <dbReference type="NCBI Taxonomy" id="1974496"/>
    <lineage>
        <taxon>Bacteria</taxon>
        <taxon>Candidatus Beckwithiibacteriota</taxon>
    </lineage>
</organism>
<gene>
    <name evidence="2" type="ORF">COW80_05530</name>
</gene>
<feature type="non-terminal residue" evidence="2">
    <location>
        <position position="1"/>
    </location>
</feature>
<dbReference type="GO" id="GO:0004540">
    <property type="term" value="F:RNA nuclease activity"/>
    <property type="evidence" value="ECO:0007669"/>
    <property type="project" value="InterPro"/>
</dbReference>
<proteinExistence type="predicted"/>
<dbReference type="EMBL" id="PCTU01000142">
    <property type="protein sequence ID" value="PIP87484.1"/>
    <property type="molecule type" value="Genomic_DNA"/>
</dbReference>
<sequence>DGTNLFAGQNDLFGPRRHLDFAYLIKEIKKITSIDKVFFYASYMNSKQRERLAGAEALFYRQVKETKGLFFYKGHRSPSSGKEKGVDVHLSVDIVRDVFLFNCKKVVIMSGDSDLIYPLEIAKSCQIDTAAIFLPNRFSLEMAYQADQAFVFNFMGKFKYNRKLPRSLKIVSIKKPRTINVRGR</sequence>
<protein>
    <recommendedName>
        <fullName evidence="1">NYN domain-containing protein</fullName>
    </recommendedName>
</protein>
<accession>A0A2H0DZ69</accession>
<evidence type="ECO:0000313" key="3">
    <source>
        <dbReference type="Proteomes" id="UP000229981"/>
    </source>
</evidence>
<dbReference type="AlphaFoldDB" id="A0A2H0DZ69"/>